<dbReference type="STRING" id="1561998.A0A1I7U819"/>
<dbReference type="eggNOG" id="ENOG502SCCI">
    <property type="taxonomic scope" value="Eukaryota"/>
</dbReference>
<keyword evidence="3" id="KW-1185">Reference proteome</keyword>
<name>A0A1I7U819_9PELO</name>
<feature type="region of interest" description="Disordered" evidence="1">
    <location>
        <begin position="165"/>
        <end position="194"/>
    </location>
</feature>
<dbReference type="Proteomes" id="UP000095282">
    <property type="component" value="Unplaced"/>
</dbReference>
<dbReference type="AlphaFoldDB" id="A0A1I7U819"/>
<dbReference type="WBParaSite" id="Csp11.Scaffold629.g15793.t1">
    <property type="protein sequence ID" value="Csp11.Scaffold629.g15793.t1"/>
    <property type="gene ID" value="Csp11.Scaffold629.g15793"/>
</dbReference>
<accession>A0A1I7U819</accession>
<dbReference type="InterPro" id="IPR039353">
    <property type="entry name" value="TF_Adf1"/>
</dbReference>
<dbReference type="Pfam" id="PF10545">
    <property type="entry name" value="MADF_DNA_bdg"/>
    <property type="match status" value="1"/>
</dbReference>
<reference evidence="4" key="1">
    <citation type="submission" date="2016-11" db="UniProtKB">
        <authorList>
            <consortium name="WormBaseParasite"/>
        </authorList>
    </citation>
    <scope>IDENTIFICATION</scope>
</reference>
<feature type="region of interest" description="Disordered" evidence="1">
    <location>
        <begin position="232"/>
        <end position="266"/>
    </location>
</feature>
<feature type="domain" description="MADF" evidence="2">
    <location>
        <begin position="29"/>
        <end position="119"/>
    </location>
</feature>
<dbReference type="GO" id="GO:0005634">
    <property type="term" value="C:nucleus"/>
    <property type="evidence" value="ECO:0007669"/>
    <property type="project" value="TreeGrafter"/>
</dbReference>
<dbReference type="SMART" id="SM00595">
    <property type="entry name" value="MADF"/>
    <property type="match status" value="1"/>
</dbReference>
<sequence>MSQTLAEEKTEVKRDGSPKDPLEDDFLLALIEAVQRNPCIYNRYDPLHKVTDYKHGVWRMISDETGYDGQPVELERKWKHMRDKYVRLRKQDKQKAPIKKTNKWYNYYTKMSFLDPYVEHRNRKSQKEPRESSSMEVVEEEELCLEEFNIKTILEHEGFNGLGYESPLTSSSSSSSANGQTLNLESPSDESEEKAKNLALMYEKMVADEQSAVPINGNNIPLLAPVLTNGAATTSTESRARKRKPIPVKIRQESPPPEKKVADRPEESQLNLFIHAVTETMTRLDRKKFAKASIEISKVLYAIEFGKNQFADDAKV</sequence>
<dbReference type="PROSITE" id="PS51029">
    <property type="entry name" value="MADF"/>
    <property type="match status" value="1"/>
</dbReference>
<proteinExistence type="predicted"/>
<evidence type="ECO:0000259" key="2">
    <source>
        <dbReference type="PROSITE" id="PS51029"/>
    </source>
</evidence>
<dbReference type="PANTHER" id="PTHR12243">
    <property type="entry name" value="MADF DOMAIN TRANSCRIPTION FACTOR"/>
    <property type="match status" value="1"/>
</dbReference>
<evidence type="ECO:0000256" key="1">
    <source>
        <dbReference type="SAM" id="MobiDB-lite"/>
    </source>
</evidence>
<dbReference type="GO" id="GO:0005667">
    <property type="term" value="C:transcription regulator complex"/>
    <property type="evidence" value="ECO:0007669"/>
    <property type="project" value="TreeGrafter"/>
</dbReference>
<protein>
    <submittedName>
        <fullName evidence="4">MADF domain-containing protein</fullName>
    </submittedName>
</protein>
<dbReference type="GO" id="GO:0006357">
    <property type="term" value="P:regulation of transcription by RNA polymerase II"/>
    <property type="evidence" value="ECO:0007669"/>
    <property type="project" value="TreeGrafter"/>
</dbReference>
<evidence type="ECO:0000313" key="4">
    <source>
        <dbReference type="WBParaSite" id="Csp11.Scaffold629.g15793.t1"/>
    </source>
</evidence>
<evidence type="ECO:0000313" key="3">
    <source>
        <dbReference type="Proteomes" id="UP000095282"/>
    </source>
</evidence>
<dbReference type="PANTHER" id="PTHR12243:SF65">
    <property type="entry name" value="MADF DOMAIN-CONTAINING PROTEIN"/>
    <property type="match status" value="1"/>
</dbReference>
<feature type="compositionally biased region" description="Basic and acidic residues" evidence="1">
    <location>
        <begin position="250"/>
        <end position="266"/>
    </location>
</feature>
<dbReference type="InterPro" id="IPR006578">
    <property type="entry name" value="MADF-dom"/>
</dbReference>
<organism evidence="3 4">
    <name type="scientific">Caenorhabditis tropicalis</name>
    <dbReference type="NCBI Taxonomy" id="1561998"/>
    <lineage>
        <taxon>Eukaryota</taxon>
        <taxon>Metazoa</taxon>
        <taxon>Ecdysozoa</taxon>
        <taxon>Nematoda</taxon>
        <taxon>Chromadorea</taxon>
        <taxon>Rhabditida</taxon>
        <taxon>Rhabditina</taxon>
        <taxon>Rhabditomorpha</taxon>
        <taxon>Rhabditoidea</taxon>
        <taxon>Rhabditidae</taxon>
        <taxon>Peloderinae</taxon>
        <taxon>Caenorhabditis</taxon>
    </lineage>
</organism>
<feature type="compositionally biased region" description="Polar residues" evidence="1">
    <location>
        <begin position="177"/>
        <end position="186"/>
    </location>
</feature>